<dbReference type="InterPro" id="IPR006311">
    <property type="entry name" value="TAT_signal"/>
</dbReference>
<name>A0A7D6CPR5_9EURY</name>
<gene>
    <name evidence="1" type="ORF">HYG81_00235</name>
</gene>
<dbReference type="KEGG" id="nay:HYG81_00235"/>
<dbReference type="EMBL" id="CP059154">
    <property type="protein sequence ID" value="QLK26096.1"/>
    <property type="molecule type" value="Genomic_DNA"/>
</dbReference>
<dbReference type="GeneID" id="56141586"/>
<accession>A0A7D6CPR5</accession>
<sequence length="133" mass="14377">MTEDSWSTSRRTFVKYGAVSTGTLLGASGASADTGSRSADSSDGTIDHGMMLPYQFTPGSQFTVVESDLDWRPGRFDDTYQANVIAYDHAPSYRAFLLTESEATLKSDRSFELGAVRESPGAASQRFVTVGLE</sequence>
<proteinExistence type="predicted"/>
<dbReference type="OrthoDB" id="168187at2157"/>
<organism evidence="1 2">
    <name type="scientific">Natrinema zhouii</name>
    <dbReference type="NCBI Taxonomy" id="1710539"/>
    <lineage>
        <taxon>Archaea</taxon>
        <taxon>Methanobacteriati</taxon>
        <taxon>Methanobacteriota</taxon>
        <taxon>Stenosarchaea group</taxon>
        <taxon>Halobacteria</taxon>
        <taxon>Halobacteriales</taxon>
        <taxon>Natrialbaceae</taxon>
        <taxon>Natrinema</taxon>
    </lineage>
</organism>
<dbReference type="PROSITE" id="PS51318">
    <property type="entry name" value="TAT"/>
    <property type="match status" value="1"/>
</dbReference>
<dbReference type="RefSeq" id="WP_180841275.1">
    <property type="nucleotide sequence ID" value="NZ_CP059154.1"/>
</dbReference>
<protein>
    <submittedName>
        <fullName evidence="1">Uncharacterized protein</fullName>
    </submittedName>
</protein>
<keyword evidence="2" id="KW-1185">Reference proteome</keyword>
<dbReference type="Proteomes" id="UP000510869">
    <property type="component" value="Chromosome"/>
</dbReference>
<evidence type="ECO:0000313" key="1">
    <source>
        <dbReference type="EMBL" id="QLK26096.1"/>
    </source>
</evidence>
<dbReference type="AlphaFoldDB" id="A0A7D6CPR5"/>
<reference evidence="1 2" key="1">
    <citation type="submission" date="2020-07" db="EMBL/GenBank/DDBJ databases">
        <title>Natrinema (YPL30) sp. nov. and Haloterrigena xxxxxx (YPL8) sp. nov., isolated from a salt mine.</title>
        <authorList>
            <person name="Cui H."/>
        </authorList>
    </citation>
    <scope>NUCLEOTIDE SEQUENCE [LARGE SCALE GENOMIC DNA]</scope>
    <source>
        <strain evidence="1 2">YPL13</strain>
    </source>
</reference>
<evidence type="ECO:0000313" key="2">
    <source>
        <dbReference type="Proteomes" id="UP000510869"/>
    </source>
</evidence>